<reference evidence="11" key="1">
    <citation type="journal article" date="2019" name="Sci. Rep.">
        <title>Antennal transcriptome analyses and olfactory protein identification in an important wood-boring moth pest, Streltzoviella insularis (Lepidoptera: Cossidae).</title>
        <authorList>
            <person name="Yang Y"/>
            <person name="Li W"/>
            <person name="Tao J Zong.S."/>
        </authorList>
    </citation>
    <scope>NUCLEOTIDE SEQUENCE</scope>
    <source>
        <tissue evidence="11">Antennae</tissue>
    </source>
</reference>
<comment type="similarity">
    <text evidence="10">Belongs to the insect chemoreceptor superfamily. Heteromeric odorant receptor channel (TC 1.A.69) family.</text>
</comment>
<evidence type="ECO:0000256" key="9">
    <source>
        <dbReference type="ARBA" id="ARBA00023224"/>
    </source>
</evidence>
<keyword evidence="9 10" id="KW-0807">Transducer</keyword>
<name>A0A7D5UMM7_9NEOP</name>
<evidence type="ECO:0000256" key="10">
    <source>
        <dbReference type="RuleBase" id="RU351113"/>
    </source>
</evidence>
<organism evidence="11">
    <name type="scientific">Streltzoviella insularis</name>
    <dbReference type="NCBI Taxonomy" id="1206366"/>
    <lineage>
        <taxon>Eukaryota</taxon>
        <taxon>Metazoa</taxon>
        <taxon>Ecdysozoa</taxon>
        <taxon>Arthropoda</taxon>
        <taxon>Hexapoda</taxon>
        <taxon>Insecta</taxon>
        <taxon>Pterygota</taxon>
        <taxon>Neoptera</taxon>
        <taxon>Endopterygota</taxon>
        <taxon>Lepidoptera</taxon>
        <taxon>Glossata</taxon>
        <taxon>Ditrysia</taxon>
        <taxon>Cossoidea</taxon>
        <taxon>Cossidae</taxon>
        <taxon>Cossinae</taxon>
        <taxon>Streltzoviella</taxon>
    </lineage>
</organism>
<feature type="transmembrane region" description="Helical" evidence="10">
    <location>
        <begin position="32"/>
        <end position="58"/>
    </location>
</feature>
<dbReference type="GO" id="GO:0005549">
    <property type="term" value="F:odorant binding"/>
    <property type="evidence" value="ECO:0007669"/>
    <property type="project" value="InterPro"/>
</dbReference>
<dbReference type="GO" id="GO:0004984">
    <property type="term" value="F:olfactory receptor activity"/>
    <property type="evidence" value="ECO:0007669"/>
    <property type="project" value="InterPro"/>
</dbReference>
<dbReference type="GO" id="GO:0007165">
    <property type="term" value="P:signal transduction"/>
    <property type="evidence" value="ECO:0007669"/>
    <property type="project" value="UniProtKB-KW"/>
</dbReference>
<dbReference type="PANTHER" id="PTHR21137:SF35">
    <property type="entry name" value="ODORANT RECEPTOR 19A-RELATED"/>
    <property type="match status" value="1"/>
</dbReference>
<keyword evidence="4 10" id="KW-0812">Transmembrane</keyword>
<evidence type="ECO:0000256" key="6">
    <source>
        <dbReference type="ARBA" id="ARBA00022989"/>
    </source>
</evidence>
<keyword evidence="2" id="KW-1003">Cell membrane</keyword>
<keyword evidence="5 10" id="KW-0552">Olfaction</keyword>
<sequence length="386" mass="44842">MHNTSCLRLCLTIMTVTGVWLPTALKSSHLRHIYYIFAFMYHLLFVLPIIFMEFAVFYQVLGNIEQMVDTSLLLVTHIAQCVKVCVMWYKQDEIHSLLMTLDSPTFTREDSNKKQILKDVIQTTYTVSKVFISLVVVTGIFWGIYPMLKPTLCLPIQYPNIPPEYKIFPIVYLYQIVNITLMGIAIASIDFLVGALMAILSAQMDILSYELSLVGKINNKDDNANTDIRQDYLIIISCVKFHENIIKFVKDLEKIFGFPVFFQFLTSAIIICETAFRITDSTETTELITMMFYFMCVNTELLMYCYYGDLLKRKSERVVEMAYCCNWENADVRMQRALLLLMQRAQRTLVLRAGNMFELSMMTFSAILRTSYSYFTVLNERRKLKG</sequence>
<dbReference type="EMBL" id="MT386788">
    <property type="protein sequence ID" value="QLI62072.1"/>
    <property type="molecule type" value="mRNA"/>
</dbReference>
<keyword evidence="7 10" id="KW-0472">Membrane</keyword>
<evidence type="ECO:0000256" key="8">
    <source>
        <dbReference type="ARBA" id="ARBA00023170"/>
    </source>
</evidence>
<feature type="transmembrane region" description="Helical" evidence="10">
    <location>
        <begin position="172"/>
        <end position="200"/>
    </location>
</feature>
<keyword evidence="3 10" id="KW-0716">Sensory transduction</keyword>
<feature type="transmembrane region" description="Helical" evidence="10">
    <location>
        <begin position="6"/>
        <end position="25"/>
    </location>
</feature>
<dbReference type="PANTHER" id="PTHR21137">
    <property type="entry name" value="ODORANT RECEPTOR"/>
    <property type="match status" value="1"/>
</dbReference>
<evidence type="ECO:0000313" key="11">
    <source>
        <dbReference type="EMBL" id="QLI62072.1"/>
    </source>
</evidence>
<keyword evidence="8 10" id="KW-0675">Receptor</keyword>
<comment type="subcellular location">
    <subcellularLocation>
        <location evidence="1 10">Cell membrane</location>
        <topology evidence="1 10">Multi-pass membrane protein</topology>
    </subcellularLocation>
</comment>
<dbReference type="AlphaFoldDB" id="A0A7D5UMM7"/>
<feature type="transmembrane region" description="Helical" evidence="10">
    <location>
        <begin position="123"/>
        <end position="145"/>
    </location>
</feature>
<evidence type="ECO:0000256" key="4">
    <source>
        <dbReference type="ARBA" id="ARBA00022692"/>
    </source>
</evidence>
<evidence type="ECO:0000256" key="2">
    <source>
        <dbReference type="ARBA" id="ARBA00022475"/>
    </source>
</evidence>
<feature type="transmembrane region" description="Helical" evidence="10">
    <location>
        <begin position="288"/>
        <end position="307"/>
    </location>
</feature>
<evidence type="ECO:0000256" key="7">
    <source>
        <dbReference type="ARBA" id="ARBA00023136"/>
    </source>
</evidence>
<proteinExistence type="evidence at transcript level"/>
<reference evidence="11" key="2">
    <citation type="submission" date="2020-04" db="EMBL/GenBank/DDBJ databases">
        <authorList>
            <person name="Yang Y."/>
        </authorList>
    </citation>
    <scope>NUCLEOTIDE SEQUENCE</scope>
    <source>
        <tissue evidence="11">Antennae</tissue>
    </source>
</reference>
<feature type="transmembrane region" description="Helical" evidence="10">
    <location>
        <begin position="255"/>
        <end position="276"/>
    </location>
</feature>
<comment type="caution">
    <text evidence="10">Lacks conserved residue(s) required for the propagation of feature annotation.</text>
</comment>
<protein>
    <recommendedName>
        <fullName evidence="10">Odorant receptor</fullName>
    </recommendedName>
</protein>
<dbReference type="InterPro" id="IPR004117">
    <property type="entry name" value="7tm6_olfct_rcpt"/>
</dbReference>
<evidence type="ECO:0000256" key="1">
    <source>
        <dbReference type="ARBA" id="ARBA00004651"/>
    </source>
</evidence>
<evidence type="ECO:0000256" key="3">
    <source>
        <dbReference type="ARBA" id="ARBA00022606"/>
    </source>
</evidence>
<keyword evidence="6 10" id="KW-1133">Transmembrane helix</keyword>
<dbReference type="Pfam" id="PF02949">
    <property type="entry name" value="7tm_6"/>
    <property type="match status" value="1"/>
</dbReference>
<accession>A0A7D5UMM7</accession>
<dbReference type="GO" id="GO:0005886">
    <property type="term" value="C:plasma membrane"/>
    <property type="evidence" value="ECO:0007669"/>
    <property type="project" value="UniProtKB-SubCell"/>
</dbReference>
<evidence type="ECO:0000256" key="5">
    <source>
        <dbReference type="ARBA" id="ARBA00022725"/>
    </source>
</evidence>